<evidence type="ECO:0000256" key="7">
    <source>
        <dbReference type="SAM" id="MobiDB-lite"/>
    </source>
</evidence>
<dbReference type="Gene3D" id="3.30.70.60">
    <property type="match status" value="1"/>
</dbReference>
<dbReference type="InterPro" id="IPR020814">
    <property type="entry name" value="Ribosomal_S6_plastid/chlpt"/>
</dbReference>
<name>A0ABW5JCJ4_9BACT</name>
<reference evidence="9" key="1">
    <citation type="journal article" date="2019" name="Int. J. Syst. Evol. Microbiol.">
        <title>The Global Catalogue of Microorganisms (GCM) 10K type strain sequencing project: providing services to taxonomists for standard genome sequencing and annotation.</title>
        <authorList>
            <consortium name="The Broad Institute Genomics Platform"/>
            <consortium name="The Broad Institute Genome Sequencing Center for Infectious Disease"/>
            <person name="Wu L."/>
            <person name="Ma J."/>
        </authorList>
    </citation>
    <scope>NUCLEOTIDE SEQUENCE [LARGE SCALE GENOMIC DNA]</scope>
    <source>
        <strain evidence="9">KCTC 52344</strain>
    </source>
</reference>
<evidence type="ECO:0000256" key="4">
    <source>
        <dbReference type="ARBA" id="ARBA00035104"/>
    </source>
</evidence>
<dbReference type="GO" id="GO:0005840">
    <property type="term" value="C:ribosome"/>
    <property type="evidence" value="ECO:0007669"/>
    <property type="project" value="UniProtKB-KW"/>
</dbReference>
<dbReference type="RefSeq" id="WP_340239631.1">
    <property type="nucleotide sequence ID" value="NZ_JBBEWC010000013.1"/>
</dbReference>
<dbReference type="CDD" id="cd00473">
    <property type="entry name" value="bS6"/>
    <property type="match status" value="1"/>
</dbReference>
<feature type="compositionally biased region" description="Basic and acidic residues" evidence="7">
    <location>
        <begin position="122"/>
        <end position="134"/>
    </location>
</feature>
<dbReference type="NCBIfam" id="TIGR00166">
    <property type="entry name" value="S6"/>
    <property type="match status" value="1"/>
</dbReference>
<comment type="caution">
    <text evidence="8">The sequence shown here is derived from an EMBL/GenBank/DDBJ whole genome shotgun (WGS) entry which is preliminary data.</text>
</comment>
<proteinExistence type="inferred from homology"/>
<keyword evidence="9" id="KW-1185">Reference proteome</keyword>
<dbReference type="InterPro" id="IPR035980">
    <property type="entry name" value="Ribosomal_bS6_sf"/>
</dbReference>
<keyword evidence="6" id="KW-0699">rRNA-binding</keyword>
<keyword evidence="2 6" id="KW-0689">Ribosomal protein</keyword>
<dbReference type="PANTHER" id="PTHR21011">
    <property type="entry name" value="MITOCHONDRIAL 28S RIBOSOMAL PROTEIN S6"/>
    <property type="match status" value="1"/>
</dbReference>
<organism evidence="8 9">
    <name type="scientific">Emticicia soli</name>
    <dbReference type="NCBI Taxonomy" id="2027878"/>
    <lineage>
        <taxon>Bacteria</taxon>
        <taxon>Pseudomonadati</taxon>
        <taxon>Bacteroidota</taxon>
        <taxon>Cytophagia</taxon>
        <taxon>Cytophagales</taxon>
        <taxon>Leadbetterellaceae</taxon>
        <taxon>Emticicia</taxon>
    </lineage>
</organism>
<accession>A0ABW5JCJ4</accession>
<dbReference type="InterPro" id="IPR014717">
    <property type="entry name" value="Transl_elong_EF1B/ribsomal_bS6"/>
</dbReference>
<protein>
    <recommendedName>
        <fullName evidence="5 6">Small ribosomal subunit protein bS6</fullName>
    </recommendedName>
</protein>
<dbReference type="Pfam" id="PF01250">
    <property type="entry name" value="Ribosomal_S6"/>
    <property type="match status" value="1"/>
</dbReference>
<sequence>MFQNQYETVFILTPVLSEAQIKEAVEKFKKTLTDNGAELVHEEHWGLRKLAYTIQHKNTGYYQLFQYKANTSIVATLETDFKRDERVMRYLTTKLDKYALDYSQRRSKGLIGKKNVESAPADSKEEKAEATTQE</sequence>
<evidence type="ECO:0000313" key="8">
    <source>
        <dbReference type="EMBL" id="MFD2522934.1"/>
    </source>
</evidence>
<evidence type="ECO:0000256" key="2">
    <source>
        <dbReference type="ARBA" id="ARBA00022980"/>
    </source>
</evidence>
<feature type="region of interest" description="Disordered" evidence="7">
    <location>
        <begin position="111"/>
        <end position="134"/>
    </location>
</feature>
<dbReference type="InterPro" id="IPR000529">
    <property type="entry name" value="Ribosomal_bS6"/>
</dbReference>
<evidence type="ECO:0000256" key="5">
    <source>
        <dbReference type="ARBA" id="ARBA00035294"/>
    </source>
</evidence>
<dbReference type="HAMAP" id="MF_00360">
    <property type="entry name" value="Ribosomal_bS6"/>
    <property type="match status" value="1"/>
</dbReference>
<evidence type="ECO:0000256" key="6">
    <source>
        <dbReference type="HAMAP-Rule" id="MF_00360"/>
    </source>
</evidence>
<dbReference type="Proteomes" id="UP001597510">
    <property type="component" value="Unassembled WGS sequence"/>
</dbReference>
<gene>
    <name evidence="6 8" type="primary">rpsF</name>
    <name evidence="8" type="ORF">ACFSR2_18690</name>
</gene>
<comment type="function">
    <text evidence="4 6">Binds together with bS18 to 16S ribosomal RNA.</text>
</comment>
<dbReference type="PANTHER" id="PTHR21011:SF1">
    <property type="entry name" value="SMALL RIBOSOMAL SUBUNIT PROTEIN BS6M"/>
    <property type="match status" value="1"/>
</dbReference>
<evidence type="ECO:0000313" key="9">
    <source>
        <dbReference type="Proteomes" id="UP001597510"/>
    </source>
</evidence>
<dbReference type="SUPFAM" id="SSF54995">
    <property type="entry name" value="Ribosomal protein S6"/>
    <property type="match status" value="1"/>
</dbReference>
<evidence type="ECO:0000256" key="1">
    <source>
        <dbReference type="ARBA" id="ARBA00009512"/>
    </source>
</evidence>
<keyword evidence="3 6" id="KW-0687">Ribonucleoprotein</keyword>
<comment type="similarity">
    <text evidence="1 6">Belongs to the bacterial ribosomal protein bS6 family.</text>
</comment>
<dbReference type="EMBL" id="JBHULC010000022">
    <property type="protein sequence ID" value="MFD2522934.1"/>
    <property type="molecule type" value="Genomic_DNA"/>
</dbReference>
<keyword evidence="6" id="KW-0694">RNA-binding</keyword>
<evidence type="ECO:0000256" key="3">
    <source>
        <dbReference type="ARBA" id="ARBA00023274"/>
    </source>
</evidence>